<dbReference type="Gene3D" id="3.40.50.450">
    <property type="match status" value="1"/>
</dbReference>
<evidence type="ECO:0000313" key="3">
    <source>
        <dbReference type="Proteomes" id="UP001180536"/>
    </source>
</evidence>
<comment type="caution">
    <text evidence="2">The sequence shown here is derived from an EMBL/GenBank/DDBJ whole genome shotgun (WGS) entry which is preliminary data.</text>
</comment>
<dbReference type="SUPFAM" id="SSF52206">
    <property type="entry name" value="Hypothetical protein MTH538"/>
    <property type="match status" value="1"/>
</dbReference>
<proteinExistence type="predicted"/>
<dbReference type="InterPro" id="IPR036490">
    <property type="entry name" value="ThsB_TIR-like_sf"/>
</dbReference>
<organism evidence="2 3">
    <name type="scientific">Pelomonas aquatica</name>
    <dbReference type="NCBI Taxonomy" id="431058"/>
    <lineage>
        <taxon>Bacteria</taxon>
        <taxon>Pseudomonadati</taxon>
        <taxon>Pseudomonadota</taxon>
        <taxon>Betaproteobacteria</taxon>
        <taxon>Burkholderiales</taxon>
        <taxon>Sphaerotilaceae</taxon>
        <taxon>Roseateles</taxon>
    </lineage>
</organism>
<evidence type="ECO:0000313" key="2">
    <source>
        <dbReference type="EMBL" id="MDR7298176.1"/>
    </source>
</evidence>
<protein>
    <submittedName>
        <fullName evidence="2">Nucleoside 2-deoxyribosyltransferase</fullName>
    </submittedName>
</protein>
<sequence>MAPGVGGAITGAAAGKFFSWLLESERARPPRVFVSFDFDNDQQLKHLLIGQTKRQNLPFSVVDGSLKEAAPEPRWKEAALKEIRRCDVVVVLVGRYTYKAPGVLAEIAMARSEGKPVVQLIGSRSLGYTRVKGAGKVLAWTQDNLTKLFGND</sequence>
<dbReference type="EMBL" id="JAVDXQ010000004">
    <property type="protein sequence ID" value="MDR7298176.1"/>
    <property type="molecule type" value="Genomic_DNA"/>
</dbReference>
<evidence type="ECO:0000259" key="1">
    <source>
        <dbReference type="Pfam" id="PF08937"/>
    </source>
</evidence>
<feature type="domain" description="Thoeris protein ThsB TIR-like" evidence="1">
    <location>
        <begin position="33"/>
        <end position="119"/>
    </location>
</feature>
<dbReference type="Proteomes" id="UP001180536">
    <property type="component" value="Unassembled WGS sequence"/>
</dbReference>
<reference evidence="2 3" key="1">
    <citation type="submission" date="2023-07" db="EMBL/GenBank/DDBJ databases">
        <title>Sorghum-associated microbial communities from plants grown in Nebraska, USA.</title>
        <authorList>
            <person name="Schachtman D."/>
        </authorList>
    </citation>
    <scope>NUCLEOTIDE SEQUENCE [LARGE SCALE GENOMIC DNA]</scope>
    <source>
        <strain evidence="2 3">BE310</strain>
    </source>
</reference>
<keyword evidence="3" id="KW-1185">Reference proteome</keyword>
<dbReference type="InterPro" id="IPR015032">
    <property type="entry name" value="ThsB__TIR-like_domain"/>
</dbReference>
<gene>
    <name evidence="2" type="ORF">J2X16_003525</name>
</gene>
<name>A0ABU1ZET9_9BURK</name>
<accession>A0ABU1ZET9</accession>
<dbReference type="Pfam" id="PF08937">
    <property type="entry name" value="ThsB_TIR"/>
    <property type="match status" value="1"/>
</dbReference>